<dbReference type="GO" id="GO:0006401">
    <property type="term" value="P:RNA catabolic process"/>
    <property type="evidence" value="ECO:0007669"/>
    <property type="project" value="TreeGrafter"/>
</dbReference>
<feature type="signal peptide" evidence="10">
    <location>
        <begin position="1"/>
        <end position="26"/>
    </location>
</feature>
<dbReference type="SUPFAM" id="SSF55895">
    <property type="entry name" value="Ribonuclease Rh-like"/>
    <property type="match status" value="1"/>
</dbReference>
<dbReference type="PANTHER" id="PTHR11240">
    <property type="entry name" value="RIBONUCLEASE T2"/>
    <property type="match status" value="1"/>
</dbReference>
<keyword evidence="3" id="KW-0255">Endonuclease</keyword>
<evidence type="ECO:0000256" key="8">
    <source>
        <dbReference type="RuleBase" id="RU004328"/>
    </source>
</evidence>
<name>A0AAV2D390_9ROSI</name>
<dbReference type="CDD" id="cd01061">
    <property type="entry name" value="RNase_T2_euk"/>
    <property type="match status" value="1"/>
</dbReference>
<dbReference type="PROSITE" id="PS00531">
    <property type="entry name" value="RNASE_T2_2"/>
    <property type="match status" value="1"/>
</dbReference>
<evidence type="ECO:0000256" key="1">
    <source>
        <dbReference type="ARBA" id="ARBA00007469"/>
    </source>
</evidence>
<dbReference type="Pfam" id="PF00445">
    <property type="entry name" value="Ribonuclease_T2"/>
    <property type="match status" value="1"/>
</dbReference>
<dbReference type="InterPro" id="IPR036430">
    <property type="entry name" value="RNase_T2-like_sf"/>
</dbReference>
<evidence type="ECO:0000313" key="12">
    <source>
        <dbReference type="Proteomes" id="UP001497516"/>
    </source>
</evidence>
<dbReference type="Proteomes" id="UP001497516">
    <property type="component" value="Chromosome 10"/>
</dbReference>
<dbReference type="GO" id="GO:0016787">
    <property type="term" value="F:hydrolase activity"/>
    <property type="evidence" value="ECO:0007669"/>
    <property type="project" value="UniProtKB-KW"/>
</dbReference>
<keyword evidence="2" id="KW-0540">Nuclease</keyword>
<evidence type="ECO:0000256" key="9">
    <source>
        <dbReference type="SAM" id="MobiDB-lite"/>
    </source>
</evidence>
<feature type="region of interest" description="Disordered" evidence="9">
    <location>
        <begin position="65"/>
        <end position="85"/>
    </location>
</feature>
<evidence type="ECO:0000256" key="5">
    <source>
        <dbReference type="ARBA" id="ARBA00023157"/>
    </source>
</evidence>
<gene>
    <name evidence="11" type="ORF">LTRI10_LOCUS10160</name>
</gene>
<keyword evidence="4" id="KW-0378">Hydrolase</keyword>
<evidence type="ECO:0000256" key="7">
    <source>
        <dbReference type="PIRSR" id="PIRSR633697-1"/>
    </source>
</evidence>
<dbReference type="EMBL" id="OZ034814">
    <property type="protein sequence ID" value="CAL1363962.1"/>
    <property type="molecule type" value="Genomic_DNA"/>
</dbReference>
<organism evidence="11 12">
    <name type="scientific">Linum trigynum</name>
    <dbReference type="NCBI Taxonomy" id="586398"/>
    <lineage>
        <taxon>Eukaryota</taxon>
        <taxon>Viridiplantae</taxon>
        <taxon>Streptophyta</taxon>
        <taxon>Embryophyta</taxon>
        <taxon>Tracheophyta</taxon>
        <taxon>Spermatophyta</taxon>
        <taxon>Magnoliopsida</taxon>
        <taxon>eudicotyledons</taxon>
        <taxon>Gunneridae</taxon>
        <taxon>Pentapetalae</taxon>
        <taxon>rosids</taxon>
        <taxon>fabids</taxon>
        <taxon>Malpighiales</taxon>
        <taxon>Linaceae</taxon>
        <taxon>Linum</taxon>
    </lineage>
</organism>
<dbReference type="GO" id="GO:0005576">
    <property type="term" value="C:extracellular region"/>
    <property type="evidence" value="ECO:0007669"/>
    <property type="project" value="TreeGrafter"/>
</dbReference>
<evidence type="ECO:0000313" key="11">
    <source>
        <dbReference type="EMBL" id="CAL1363962.1"/>
    </source>
</evidence>
<protein>
    <submittedName>
        <fullName evidence="11">Uncharacterized protein</fullName>
    </submittedName>
</protein>
<dbReference type="InterPro" id="IPR033697">
    <property type="entry name" value="Ribonuclease_T2_eukaryotic"/>
</dbReference>
<feature type="active site" evidence="7">
    <location>
        <position position="61"/>
    </location>
</feature>
<keyword evidence="12" id="KW-1185">Reference proteome</keyword>
<sequence length="230" mass="25582">MKINGASVATVAVVTLLSFLAGTSDAQGYDFFHLVMQWPPAVCNQPRSNCRAGIPRTFTIHGMWPMTNRGGSPQNCPGRVRDVRSSGRVDRGTLGAMDRQWPNLKRGGRDPNSQFWTHEWNTHGTCSRMTLQNYFRRAVDRAASVDLLRLLRSNRIQPDNRSYRRGDIGAALHRYNPVVKCNDVRSGGRTYKQIHEIRVCVSRSGNSVVSCGGGGPAFRSCGNGDIRFSR</sequence>
<feature type="active site" evidence="7">
    <location>
        <position position="123"/>
    </location>
</feature>
<keyword evidence="10" id="KW-0732">Signal</keyword>
<proteinExistence type="inferred from homology"/>
<evidence type="ECO:0000256" key="3">
    <source>
        <dbReference type="ARBA" id="ARBA00022759"/>
    </source>
</evidence>
<keyword evidence="5" id="KW-1015">Disulfide bond</keyword>
<comment type="similarity">
    <text evidence="1 8">Belongs to the RNase T2 family.</text>
</comment>
<reference evidence="11 12" key="1">
    <citation type="submission" date="2024-04" db="EMBL/GenBank/DDBJ databases">
        <authorList>
            <person name="Fracassetti M."/>
        </authorList>
    </citation>
    <scope>NUCLEOTIDE SEQUENCE [LARGE SCALE GENOMIC DNA]</scope>
</reference>
<accession>A0AAV2D390</accession>
<keyword evidence="6" id="KW-0456">Lyase</keyword>
<evidence type="ECO:0000256" key="2">
    <source>
        <dbReference type="ARBA" id="ARBA00022722"/>
    </source>
</evidence>
<dbReference type="InterPro" id="IPR001568">
    <property type="entry name" value="RNase_T2-like"/>
</dbReference>
<dbReference type="GO" id="GO:0033897">
    <property type="term" value="F:ribonuclease T2 activity"/>
    <property type="evidence" value="ECO:0007669"/>
    <property type="project" value="InterPro"/>
</dbReference>
<dbReference type="Gene3D" id="3.90.730.10">
    <property type="entry name" value="Ribonuclease T2-like"/>
    <property type="match status" value="1"/>
</dbReference>
<dbReference type="InterPro" id="IPR033130">
    <property type="entry name" value="RNase_T2_His_AS_2"/>
</dbReference>
<evidence type="ECO:0000256" key="6">
    <source>
        <dbReference type="ARBA" id="ARBA00023239"/>
    </source>
</evidence>
<feature type="chain" id="PRO_5043561848" evidence="10">
    <location>
        <begin position="27"/>
        <end position="230"/>
    </location>
</feature>
<dbReference type="GO" id="GO:0003723">
    <property type="term" value="F:RNA binding"/>
    <property type="evidence" value="ECO:0007669"/>
    <property type="project" value="InterPro"/>
</dbReference>
<feature type="active site" evidence="7">
    <location>
        <position position="119"/>
    </location>
</feature>
<evidence type="ECO:0000256" key="4">
    <source>
        <dbReference type="ARBA" id="ARBA00022801"/>
    </source>
</evidence>
<dbReference type="PANTHER" id="PTHR11240:SF75">
    <property type="entry name" value="RIBONUCLEASE 3"/>
    <property type="match status" value="1"/>
</dbReference>
<evidence type="ECO:0000256" key="10">
    <source>
        <dbReference type="SAM" id="SignalP"/>
    </source>
</evidence>
<dbReference type="AlphaFoldDB" id="A0AAV2D390"/>